<organism evidence="2 3">
    <name type="scientific">Tulasnella calospora MUT 4182</name>
    <dbReference type="NCBI Taxonomy" id="1051891"/>
    <lineage>
        <taxon>Eukaryota</taxon>
        <taxon>Fungi</taxon>
        <taxon>Dikarya</taxon>
        <taxon>Basidiomycota</taxon>
        <taxon>Agaricomycotina</taxon>
        <taxon>Agaricomycetes</taxon>
        <taxon>Cantharellales</taxon>
        <taxon>Tulasnellaceae</taxon>
        <taxon>Tulasnella</taxon>
    </lineage>
</organism>
<dbReference type="STRING" id="1051891.A0A0C3LUP7"/>
<name>A0A0C3LUP7_9AGAM</name>
<dbReference type="Gene3D" id="3.10.129.10">
    <property type="entry name" value="Hotdog Thioesterase"/>
    <property type="match status" value="1"/>
</dbReference>
<proteinExistence type="predicted"/>
<dbReference type="GO" id="GO:0016740">
    <property type="term" value="F:transferase activity"/>
    <property type="evidence" value="ECO:0007669"/>
    <property type="project" value="UniProtKB-KW"/>
</dbReference>
<dbReference type="PANTHER" id="PTHR10982:SF21">
    <property type="entry name" value="FATTY ACID SYNTHASE SUBUNIT BETA"/>
    <property type="match status" value="1"/>
</dbReference>
<dbReference type="AlphaFoldDB" id="A0A0C3LUP7"/>
<evidence type="ECO:0000313" key="3">
    <source>
        <dbReference type="Proteomes" id="UP000054248"/>
    </source>
</evidence>
<dbReference type="HOGENOM" id="CLU_1708634_0_0_1"/>
<reference evidence="2 3" key="1">
    <citation type="submission" date="2014-04" db="EMBL/GenBank/DDBJ databases">
        <authorList>
            <consortium name="DOE Joint Genome Institute"/>
            <person name="Kuo A."/>
            <person name="Girlanda M."/>
            <person name="Perotto S."/>
            <person name="Kohler A."/>
            <person name="Nagy L.G."/>
            <person name="Floudas D."/>
            <person name="Copeland A."/>
            <person name="Barry K.W."/>
            <person name="Cichocki N."/>
            <person name="Veneault-Fourrey C."/>
            <person name="LaButti K."/>
            <person name="Lindquist E.A."/>
            <person name="Lipzen A."/>
            <person name="Lundell T."/>
            <person name="Morin E."/>
            <person name="Murat C."/>
            <person name="Sun H."/>
            <person name="Tunlid A."/>
            <person name="Henrissat B."/>
            <person name="Grigoriev I.V."/>
            <person name="Hibbett D.S."/>
            <person name="Martin F."/>
            <person name="Nordberg H.P."/>
            <person name="Cantor M.N."/>
            <person name="Hua S.X."/>
        </authorList>
    </citation>
    <scope>NUCLEOTIDE SEQUENCE [LARGE SCALE GENOMIC DNA]</scope>
    <source>
        <strain evidence="2 3">MUT 4182</strain>
    </source>
</reference>
<dbReference type="Pfam" id="PF22235">
    <property type="entry name" value="FAS1_thioest_ins"/>
    <property type="match status" value="1"/>
</dbReference>
<dbReference type="Proteomes" id="UP000054248">
    <property type="component" value="Unassembled WGS sequence"/>
</dbReference>
<protein>
    <submittedName>
        <fullName evidence="2">Uncharacterized protein</fullName>
    </submittedName>
</protein>
<dbReference type="OrthoDB" id="3001637at2759"/>
<sequence length="154" mass="17409">YIMKAVFPPDVDLLRDALKLVHLSNGFKMTGNVCTSEVRVVSVINPDSGKSMKVKGAVLCNGKPIINVTTPFIYRESFFDNHNAFKIVDEFPTLVDINSRADIAVLKDKEWYDWSDKTKPLLQRTRLFLHTRSLQKGSTYLKVSGAIKSLYAIK</sequence>
<dbReference type="InterPro" id="IPR050830">
    <property type="entry name" value="Fungal_FAS"/>
</dbReference>
<gene>
    <name evidence="2" type="ORF">M407DRAFT_8593</name>
</gene>
<evidence type="ECO:0000256" key="1">
    <source>
        <dbReference type="ARBA" id="ARBA00022679"/>
    </source>
</evidence>
<feature type="non-terminal residue" evidence="2">
    <location>
        <position position="1"/>
    </location>
</feature>
<keyword evidence="3" id="KW-1185">Reference proteome</keyword>
<evidence type="ECO:0000313" key="2">
    <source>
        <dbReference type="EMBL" id="KIO25137.1"/>
    </source>
</evidence>
<dbReference type="EMBL" id="KN823048">
    <property type="protein sequence ID" value="KIO25137.1"/>
    <property type="molecule type" value="Genomic_DNA"/>
</dbReference>
<dbReference type="PANTHER" id="PTHR10982">
    <property type="entry name" value="MALONYL COA-ACYL CARRIER PROTEIN TRANSACYLASE"/>
    <property type="match status" value="1"/>
</dbReference>
<accession>A0A0C3LUP7</accession>
<keyword evidence="1" id="KW-0808">Transferase</keyword>
<reference evidence="3" key="2">
    <citation type="submission" date="2015-01" db="EMBL/GenBank/DDBJ databases">
        <title>Evolutionary Origins and Diversification of the Mycorrhizal Mutualists.</title>
        <authorList>
            <consortium name="DOE Joint Genome Institute"/>
            <consortium name="Mycorrhizal Genomics Consortium"/>
            <person name="Kohler A."/>
            <person name="Kuo A."/>
            <person name="Nagy L.G."/>
            <person name="Floudas D."/>
            <person name="Copeland A."/>
            <person name="Barry K.W."/>
            <person name="Cichocki N."/>
            <person name="Veneault-Fourrey C."/>
            <person name="LaButti K."/>
            <person name="Lindquist E.A."/>
            <person name="Lipzen A."/>
            <person name="Lundell T."/>
            <person name="Morin E."/>
            <person name="Murat C."/>
            <person name="Riley R."/>
            <person name="Ohm R."/>
            <person name="Sun H."/>
            <person name="Tunlid A."/>
            <person name="Henrissat B."/>
            <person name="Grigoriev I.V."/>
            <person name="Hibbett D.S."/>
            <person name="Martin F."/>
        </authorList>
    </citation>
    <scope>NUCLEOTIDE SEQUENCE [LARGE SCALE GENOMIC DNA]</scope>
    <source>
        <strain evidence="3">MUT 4182</strain>
    </source>
</reference>